<organism evidence="14 15">
    <name type="scientific">Zingiber officinale</name>
    <name type="common">Ginger</name>
    <name type="synonym">Amomum zingiber</name>
    <dbReference type="NCBI Taxonomy" id="94328"/>
    <lineage>
        <taxon>Eukaryota</taxon>
        <taxon>Viridiplantae</taxon>
        <taxon>Streptophyta</taxon>
        <taxon>Embryophyta</taxon>
        <taxon>Tracheophyta</taxon>
        <taxon>Spermatophyta</taxon>
        <taxon>Magnoliopsida</taxon>
        <taxon>Liliopsida</taxon>
        <taxon>Zingiberales</taxon>
        <taxon>Zingiberaceae</taxon>
        <taxon>Zingiber</taxon>
    </lineage>
</organism>
<protein>
    <submittedName>
        <fullName evidence="14">Uncharacterized protein</fullName>
    </submittedName>
</protein>
<dbReference type="OrthoDB" id="45365at2759"/>
<evidence type="ECO:0000256" key="7">
    <source>
        <dbReference type="ARBA" id="ARBA00023242"/>
    </source>
</evidence>
<dbReference type="SMART" id="SM00248">
    <property type="entry name" value="ANK"/>
    <property type="match status" value="2"/>
</dbReference>
<evidence type="ECO:0000256" key="5">
    <source>
        <dbReference type="ARBA" id="ARBA00022737"/>
    </source>
</evidence>
<dbReference type="EMBL" id="JACMSC010000006">
    <property type="protein sequence ID" value="KAG6518087.1"/>
    <property type="molecule type" value="Genomic_DNA"/>
</dbReference>
<comment type="subcellular location">
    <subcellularLocation>
        <location evidence="2">Cytoplasm</location>
    </subcellularLocation>
    <subcellularLocation>
        <location evidence="1">Nucleus</location>
    </subcellularLocation>
</comment>
<evidence type="ECO:0000313" key="14">
    <source>
        <dbReference type="EMBL" id="KAG6518087.1"/>
    </source>
</evidence>
<feature type="compositionally biased region" description="Low complexity" evidence="11">
    <location>
        <begin position="458"/>
        <end position="471"/>
    </location>
</feature>
<name>A0A8J5LGH7_ZINOF</name>
<keyword evidence="7" id="KW-0539">Nucleus</keyword>
<comment type="pathway">
    <text evidence="3">Protein modification; protein ubiquitination.</text>
</comment>
<keyword evidence="6 10" id="KW-0863">Zinc-finger</keyword>
<dbReference type="GO" id="GO:0005737">
    <property type="term" value="C:cytoplasm"/>
    <property type="evidence" value="ECO:0007669"/>
    <property type="project" value="UniProtKB-SubCell"/>
</dbReference>
<keyword evidence="4" id="KW-0963">Cytoplasm</keyword>
<dbReference type="GO" id="GO:0008270">
    <property type="term" value="F:zinc ion binding"/>
    <property type="evidence" value="ECO:0007669"/>
    <property type="project" value="UniProtKB-KW"/>
</dbReference>
<accession>A0A8J5LGH7</accession>
<keyword evidence="5" id="KW-0677">Repeat</keyword>
<dbReference type="PANTHER" id="PTHR46668">
    <property type="entry name" value="BTB/POZ DOMAIN AND ANKYRIN REPEAT-CONTAINING PROTEIN NH5.2"/>
    <property type="match status" value="1"/>
</dbReference>
<dbReference type="PANTHER" id="PTHR46668:SF1">
    <property type="entry name" value="REGULATORY PROTEIN NPR5"/>
    <property type="match status" value="1"/>
</dbReference>
<dbReference type="Pfam" id="PF00651">
    <property type="entry name" value="BTB"/>
    <property type="match status" value="1"/>
</dbReference>
<keyword evidence="6 10" id="KW-0862">Zinc</keyword>
<dbReference type="Proteomes" id="UP000734854">
    <property type="component" value="Unassembled WGS sequence"/>
</dbReference>
<evidence type="ECO:0000259" key="12">
    <source>
        <dbReference type="PROSITE" id="PS50097"/>
    </source>
</evidence>
<evidence type="ECO:0000256" key="9">
    <source>
        <dbReference type="PROSITE-ProRule" id="PRU00023"/>
    </source>
</evidence>
<feature type="domain" description="C2HC NPR-type" evidence="13">
    <location>
        <begin position="109"/>
        <end position="123"/>
    </location>
</feature>
<evidence type="ECO:0000256" key="10">
    <source>
        <dbReference type="PROSITE-ProRule" id="PRU01391"/>
    </source>
</evidence>
<sequence>MEETLKSLSLDYLNLLINGQAFSDVTFSVEGRLVHAHRCILAARSLFFRRFFCGTDPPSPGLLSSPRRSSAVPTAVIPVNSVSYEVFLLVLQFLYSGQASVVPQKHEPRSSCGERGCWHTHCTAAVDLALDTLAAARSFGVKQLEQITEKQLASMVEKASIEDVMKVLLASRQQETQQLWTTCSHLVAKSGLPAEVLAKHLPIDVVAQIEQLRLKSSIGRRPSFIPHHQLDLGGPSVDVEDHHHKIRRMRRALDSSDVELVKLMVMGEGLNLDEALALHYAVENCSREVVKALLELGAADVNCPAGPAGKTPLHIAAEMVCPDMVAVLLDHHADPNVRTVDGVTPLDILRTLTSDFLFKGAVPGLTHIEPNKLRLCLELVQSAAMVMSREDANNCAAAGNNQVFPRLNQQETGPCNASCSSPSMVNLSLDSRMVYLNLGMAEQFGCKMNDGGGGGGDQSSSSRSQGMGPSSLYHSHGFP</sequence>
<evidence type="ECO:0000256" key="1">
    <source>
        <dbReference type="ARBA" id="ARBA00004123"/>
    </source>
</evidence>
<dbReference type="FunFam" id="1.25.40.20:FF:000058">
    <property type="entry name" value="regulatory protein NPR5 isoform X2"/>
    <property type="match status" value="1"/>
</dbReference>
<evidence type="ECO:0000259" key="13">
    <source>
        <dbReference type="PROSITE" id="PS52046"/>
    </source>
</evidence>
<keyword evidence="6 10" id="KW-0479">Metal-binding</keyword>
<dbReference type="InterPro" id="IPR044284">
    <property type="entry name" value="NPR5/6"/>
</dbReference>
<dbReference type="PROSITE" id="PS50097">
    <property type="entry name" value="BTB"/>
    <property type="match status" value="1"/>
</dbReference>
<dbReference type="PROSITE" id="PS52046">
    <property type="entry name" value="ZF_C2HC_NPR"/>
    <property type="match status" value="1"/>
</dbReference>
<evidence type="ECO:0000313" key="15">
    <source>
        <dbReference type="Proteomes" id="UP000734854"/>
    </source>
</evidence>
<dbReference type="CDD" id="cd18310">
    <property type="entry name" value="BTB_POZ_NPR_plant"/>
    <property type="match status" value="1"/>
</dbReference>
<dbReference type="GO" id="GO:0000976">
    <property type="term" value="F:transcription cis-regulatory region binding"/>
    <property type="evidence" value="ECO:0007669"/>
    <property type="project" value="TreeGrafter"/>
</dbReference>
<dbReference type="PROSITE" id="PS50297">
    <property type="entry name" value="ANK_REP_REGION"/>
    <property type="match status" value="1"/>
</dbReference>
<dbReference type="Pfam" id="PF12796">
    <property type="entry name" value="Ank_2"/>
    <property type="match status" value="1"/>
</dbReference>
<dbReference type="AlphaFoldDB" id="A0A8J5LGH7"/>
<dbReference type="GO" id="GO:0099402">
    <property type="term" value="P:plant organ development"/>
    <property type="evidence" value="ECO:0007669"/>
    <property type="project" value="InterPro"/>
</dbReference>
<comment type="similarity">
    <text evidence="8">Belongs to the plant 'ANKYRIN-BTB/POZ' family. 'NOOT-BOP-COCH-like' (NBCL) subfamily.</text>
</comment>
<dbReference type="GO" id="GO:0006355">
    <property type="term" value="P:regulation of DNA-templated transcription"/>
    <property type="evidence" value="ECO:0007669"/>
    <property type="project" value="TreeGrafter"/>
</dbReference>
<dbReference type="SMART" id="SM00225">
    <property type="entry name" value="BTB"/>
    <property type="match status" value="1"/>
</dbReference>
<gene>
    <name evidence="14" type="ORF">ZIOFF_021489</name>
</gene>
<dbReference type="Pfam" id="PF11900">
    <property type="entry name" value="DUF3420"/>
    <property type="match status" value="1"/>
</dbReference>
<feature type="domain" description="BTB" evidence="12">
    <location>
        <begin position="23"/>
        <end position="103"/>
    </location>
</feature>
<keyword evidence="9" id="KW-0040">ANK repeat</keyword>
<dbReference type="FunFam" id="3.30.710.10:FF:000132">
    <property type="entry name" value="BTB/POZ domain and ankyrin repeat-containing protein NH5.2"/>
    <property type="match status" value="1"/>
</dbReference>
<keyword evidence="15" id="KW-1185">Reference proteome</keyword>
<dbReference type="PROSITE" id="PS50088">
    <property type="entry name" value="ANK_REPEAT"/>
    <property type="match status" value="1"/>
</dbReference>
<dbReference type="InterPro" id="IPR024228">
    <property type="entry name" value="NPR_central_dom"/>
</dbReference>
<dbReference type="InterPro" id="IPR000210">
    <property type="entry name" value="BTB/POZ_dom"/>
</dbReference>
<feature type="region of interest" description="Disordered" evidence="11">
    <location>
        <begin position="449"/>
        <end position="479"/>
    </location>
</feature>
<proteinExistence type="inferred from homology"/>
<dbReference type="InterPro" id="IPR057250">
    <property type="entry name" value="Znf_C2HC_NPR-type"/>
</dbReference>
<evidence type="ECO:0000256" key="11">
    <source>
        <dbReference type="SAM" id="MobiDB-lite"/>
    </source>
</evidence>
<evidence type="ECO:0000256" key="3">
    <source>
        <dbReference type="ARBA" id="ARBA00004906"/>
    </source>
</evidence>
<dbReference type="InterPro" id="IPR002110">
    <property type="entry name" value="Ankyrin_rpt"/>
</dbReference>
<evidence type="ECO:0000256" key="2">
    <source>
        <dbReference type="ARBA" id="ARBA00004496"/>
    </source>
</evidence>
<feature type="repeat" description="ANK" evidence="9">
    <location>
        <begin position="308"/>
        <end position="340"/>
    </location>
</feature>
<evidence type="ECO:0000256" key="8">
    <source>
        <dbReference type="ARBA" id="ARBA00044752"/>
    </source>
</evidence>
<reference evidence="14 15" key="1">
    <citation type="submission" date="2020-08" db="EMBL/GenBank/DDBJ databases">
        <title>Plant Genome Project.</title>
        <authorList>
            <person name="Zhang R.-G."/>
        </authorList>
    </citation>
    <scope>NUCLEOTIDE SEQUENCE [LARGE SCALE GENOMIC DNA]</scope>
    <source>
        <tissue evidence="14">Rhizome</tissue>
    </source>
</reference>
<dbReference type="GO" id="GO:0005634">
    <property type="term" value="C:nucleus"/>
    <property type="evidence" value="ECO:0007669"/>
    <property type="project" value="UniProtKB-SubCell"/>
</dbReference>
<comment type="caution">
    <text evidence="10">Lacks conserved residue(s) required for the propagation of feature annotation.</text>
</comment>
<dbReference type="GO" id="GO:0009864">
    <property type="term" value="P:induced systemic resistance, jasmonic acid mediated signaling pathway"/>
    <property type="evidence" value="ECO:0007669"/>
    <property type="project" value="TreeGrafter"/>
</dbReference>
<comment type="caution">
    <text evidence="14">The sequence shown here is derived from an EMBL/GenBank/DDBJ whole genome shotgun (WGS) entry which is preliminary data.</text>
</comment>
<evidence type="ECO:0000256" key="6">
    <source>
        <dbReference type="ARBA" id="ARBA00022771"/>
    </source>
</evidence>
<evidence type="ECO:0000256" key="4">
    <source>
        <dbReference type="ARBA" id="ARBA00022490"/>
    </source>
</evidence>